<evidence type="ECO:0000313" key="20">
    <source>
        <dbReference type="EMBL" id="NME22361.1"/>
    </source>
</evidence>
<dbReference type="Proteomes" id="UP001286376">
    <property type="component" value="Unassembled WGS sequence"/>
</dbReference>
<reference evidence="28" key="10">
    <citation type="journal article" date="2018" name="Genome Announc.">
        <title>Fifty-Six Draft Genome Sequences of 10 Lactobacillus Species from 22 Commercial Dietary Supplements.</title>
        <authorList>
            <person name="Gangiredla J."/>
            <person name="Barnaba T.J."/>
            <person name="Mammel M.K."/>
            <person name="Lacher D.W."/>
            <person name="Elkins C.A."/>
            <person name="Lampel K.A."/>
            <person name="Whitehouse C.A."/>
            <person name="Tartera C."/>
        </authorList>
    </citation>
    <scope>NUCLEOTIDE SEQUENCE</scope>
    <source>
        <strain evidence="28">DS12_10</strain>
    </source>
</reference>
<dbReference type="Proteomes" id="UP000245980">
    <property type="component" value="Unassembled WGS sequence"/>
</dbReference>
<reference evidence="37 38" key="8">
    <citation type="submission" date="2017-09" db="EMBL/GenBank/DDBJ databases">
        <title>Tripartite evolution among Lactobacillus johnsonii, Lactobacillus taiwanensis, Lactobacillus reuteri and their rodent host.</title>
        <authorList>
            <person name="Wang T."/>
            <person name="Knowles S."/>
            <person name="Cheng C."/>
        </authorList>
    </citation>
    <scope>NUCLEOTIDE SEQUENCE [LARGE SCALE GENOMIC DNA]</scope>
    <source>
        <strain evidence="27 38">103v</strain>
        <strain evidence="26 39">105n</strain>
        <strain evidence="25 37">114h</strain>
    </source>
</reference>
<dbReference type="Proteomes" id="UP000472879">
    <property type="component" value="Unassembled WGS sequence"/>
</dbReference>
<evidence type="ECO:0000259" key="12">
    <source>
        <dbReference type="SMART" id="SM00864"/>
    </source>
</evidence>
<evidence type="ECO:0000313" key="18">
    <source>
        <dbReference type="EMBL" id="MRH09215.1"/>
    </source>
</evidence>
<accession>A0A073JQY2</accession>
<evidence type="ECO:0000313" key="14">
    <source>
        <dbReference type="EMBL" id="KEK16367.1"/>
    </source>
</evidence>
<dbReference type="CDD" id="cd02201">
    <property type="entry name" value="FtsZ_type1"/>
    <property type="match status" value="1"/>
</dbReference>
<dbReference type="EMBL" id="NGQC01000022">
    <property type="protein sequence ID" value="OYT04227.1"/>
    <property type="molecule type" value="Genomic_DNA"/>
</dbReference>
<organism evidence="14 32">
    <name type="scientific">Limosilactobacillus reuteri</name>
    <name type="common">Lactobacillus reuteri</name>
    <dbReference type="NCBI Taxonomy" id="1598"/>
    <lineage>
        <taxon>Bacteria</taxon>
        <taxon>Bacillati</taxon>
        <taxon>Bacillota</taxon>
        <taxon>Bacilli</taxon>
        <taxon>Lactobacillales</taxon>
        <taxon>Lactobacillaceae</taxon>
        <taxon>Limosilactobacillus</taxon>
    </lineage>
</organism>
<evidence type="ECO:0000256" key="3">
    <source>
        <dbReference type="ARBA" id="ARBA00022618"/>
    </source>
</evidence>
<feature type="binding site" evidence="8">
    <location>
        <position position="190"/>
    </location>
    <ligand>
        <name>GTP</name>
        <dbReference type="ChEBI" id="CHEBI:37565"/>
    </ligand>
</feature>
<keyword evidence="3 8" id="KW-0132">Cell division</keyword>
<evidence type="ECO:0000313" key="17">
    <source>
        <dbReference type="EMBL" id="MRG89677.1"/>
    </source>
</evidence>
<dbReference type="SUPFAM" id="SSF52490">
    <property type="entry name" value="Tubulin nucleotide-binding domain-like"/>
    <property type="match status" value="1"/>
</dbReference>
<evidence type="ECO:0000313" key="46">
    <source>
        <dbReference type="Proteomes" id="UP000472879"/>
    </source>
</evidence>
<reference evidence="40" key="12">
    <citation type="submission" date="2018-04" db="EMBL/GenBank/DDBJ databases">
        <title>Draft Genome Sequences of 10 Lactobacillus Species from 22 Commercial Probiotic Products.</title>
        <authorList>
            <person name="Gangiredla J."/>
            <person name="Barnaba T.J."/>
            <person name="Mammel M.K."/>
            <person name="Lacher D.W."/>
            <person name="Elkins C.A."/>
            <person name="Lampel K.A."/>
            <person name="Whitehouse C.A."/>
            <person name="Tartera C."/>
        </authorList>
    </citation>
    <scope>NUCLEOTIDE SEQUENCE [LARGE SCALE GENOMIC DNA]</scope>
    <source>
        <strain evidence="40">DS12_10</strain>
    </source>
</reference>
<dbReference type="PROSITE" id="PS01134">
    <property type="entry name" value="FTSZ_1"/>
    <property type="match status" value="1"/>
</dbReference>
<evidence type="ECO:0000313" key="29">
    <source>
        <dbReference type="EMBL" id="PWT38520.1"/>
    </source>
</evidence>
<evidence type="ECO:0000313" key="27">
    <source>
        <dbReference type="EMBL" id="OYT04227.1"/>
    </source>
</evidence>
<comment type="subcellular location">
    <subcellularLocation>
        <location evidence="8">Cytoplasm</location>
    </subcellularLocation>
    <text evidence="8">Assembles at midcell at the inner surface of the cytoplasmic membrane.</text>
</comment>
<dbReference type="EMBL" id="QAZN01000010">
    <property type="protein sequence ID" value="PTV03751.1"/>
    <property type="molecule type" value="Genomic_DNA"/>
</dbReference>
<reference evidence="25" key="7">
    <citation type="submission" date="2017-05" db="EMBL/GenBank/DDBJ databases">
        <authorList>
            <person name="Song R."/>
            <person name="Chenine A.L."/>
            <person name="Ruprecht R.M."/>
        </authorList>
    </citation>
    <scope>NUCLEOTIDE SEQUENCE [LARGE SCALE GENOMIC DNA]</scope>
    <source>
        <strain evidence="27">103v</strain>
        <strain evidence="25">114h</strain>
    </source>
</reference>
<evidence type="ECO:0000313" key="44">
    <source>
        <dbReference type="Proteomes" id="UP000460207"/>
    </source>
</evidence>
<evidence type="ECO:0000313" key="22">
    <source>
        <dbReference type="EMBL" id="OPG88810.1"/>
    </source>
</evidence>
<dbReference type="Proteomes" id="UP000470878">
    <property type="component" value="Unassembled WGS sequence"/>
</dbReference>
<evidence type="ECO:0000313" key="21">
    <source>
        <dbReference type="EMBL" id="OJI09907.1"/>
    </source>
</evidence>
<dbReference type="Gene3D" id="3.30.1330.20">
    <property type="entry name" value="Tubulin/FtsZ, C-terminal domain"/>
    <property type="match status" value="1"/>
</dbReference>
<dbReference type="GO" id="GO:0000917">
    <property type="term" value="P:division septum assembly"/>
    <property type="evidence" value="ECO:0007669"/>
    <property type="project" value="UniProtKB-KW"/>
</dbReference>
<dbReference type="PATRIC" id="fig|1598.90.peg.209"/>
<feature type="region of interest" description="Disordered" evidence="11">
    <location>
        <begin position="321"/>
        <end position="415"/>
    </location>
</feature>
<evidence type="ECO:0000313" key="31">
    <source>
        <dbReference type="EMBL" id="RMX26287.1"/>
    </source>
</evidence>
<dbReference type="EMBL" id="NGPX01000068">
    <property type="protein sequence ID" value="OYS92559.1"/>
    <property type="molecule type" value="Genomic_DNA"/>
</dbReference>
<evidence type="ECO:0000313" key="47">
    <source>
        <dbReference type="Proteomes" id="UP000587270"/>
    </source>
</evidence>
<feature type="domain" description="Tubulin/FtsZ GTPase" evidence="12">
    <location>
        <begin position="16"/>
        <end position="208"/>
    </location>
</feature>
<dbReference type="EMBL" id="MIMU01000139">
    <property type="protein sequence ID" value="OTA81479.1"/>
    <property type="molecule type" value="Genomic_DNA"/>
</dbReference>
<dbReference type="GO" id="GO:0032153">
    <property type="term" value="C:cell division site"/>
    <property type="evidence" value="ECO:0007669"/>
    <property type="project" value="UniProtKB-UniRule"/>
</dbReference>
<evidence type="ECO:0000313" key="36">
    <source>
        <dbReference type="Proteomes" id="UP000194286"/>
    </source>
</evidence>
<dbReference type="EMBL" id="WJND01000009">
    <property type="protein sequence ID" value="MRG89677.1"/>
    <property type="molecule type" value="Genomic_DNA"/>
</dbReference>
<keyword evidence="6 8" id="KW-0717">Septation</keyword>
<reference evidence="21 33" key="4">
    <citation type="submission" date="2016-10" db="EMBL/GenBank/DDBJ databases">
        <title>Genome sequence of Lactobacillus reuteri 121, a source of glucan and fructan exopolysaccharides.</title>
        <authorList>
            <person name="Gangoiti J."/>
            <person name="Lammerts Van Bueren A."/>
            <person name="Dijkhuizen L."/>
        </authorList>
    </citation>
    <scope>NUCLEOTIDE SEQUENCE [LARGE SCALE GENOMIC DNA]</scope>
    <source>
        <strain evidence="21 33">121</strain>
    </source>
</reference>
<dbReference type="Proteomes" id="UP000215747">
    <property type="component" value="Unassembled WGS sequence"/>
</dbReference>
<reference evidence="37 38" key="6">
    <citation type="submission" date="2017-05" db="EMBL/GenBank/DDBJ databases">
        <authorList>
            <person name="Lin X.B."/>
            <person name="Stothard P."/>
            <person name="Tasseva G."/>
            <person name="Walter J."/>
        </authorList>
    </citation>
    <scope>NUCLEOTIDE SEQUENCE [LARGE SCALE GENOMIC DNA]</scope>
    <source>
        <strain evidence="38">103v</strain>
        <strain evidence="26 39">105n</strain>
        <strain evidence="37">114h</strain>
    </source>
</reference>
<evidence type="ECO:0000313" key="38">
    <source>
        <dbReference type="Proteomes" id="UP000216122"/>
    </source>
</evidence>
<evidence type="ECO:0000313" key="41">
    <source>
        <dbReference type="Proteomes" id="UP000245980"/>
    </source>
</evidence>
<dbReference type="InterPro" id="IPR024757">
    <property type="entry name" value="FtsZ_C"/>
</dbReference>
<dbReference type="InterPro" id="IPR020805">
    <property type="entry name" value="Cell_div_FtsZ_CS"/>
</dbReference>
<evidence type="ECO:0000313" key="23">
    <source>
        <dbReference type="EMBL" id="OTA81479.1"/>
    </source>
</evidence>
<dbReference type="Proteomes" id="UP000194286">
    <property type="component" value="Unassembled WGS sequence"/>
</dbReference>
<dbReference type="EMBL" id="NGPL01000013">
    <property type="protein sequence ID" value="OYS70769.1"/>
    <property type="molecule type" value="Genomic_DNA"/>
</dbReference>
<dbReference type="InterPro" id="IPR003008">
    <property type="entry name" value="Tubulin_FtsZ_GTPase"/>
</dbReference>
<reference evidence="15 48" key="16">
    <citation type="journal article" date="2022" name="Front. Cell. Infect. Microbiol.">
        <title>The probiotic and immunomodulation effects of Limosilactobacillus reuteri RGW1 isolated from calf feces.</title>
        <authorList>
            <person name="Huang K."/>
            <person name="Shi W."/>
            <person name="Yang B."/>
            <person name="Wang J."/>
        </authorList>
    </citation>
    <scope>NUCLEOTIDE SEQUENCE [LARGE SCALE GENOMIC DNA]</scope>
    <source>
        <strain evidence="15 48">RGW1</strain>
    </source>
</reference>
<dbReference type="Proteomes" id="UP000587270">
    <property type="component" value="Unassembled WGS sequence"/>
</dbReference>
<dbReference type="GO" id="GO:0005525">
    <property type="term" value="F:GTP binding"/>
    <property type="evidence" value="ECO:0007669"/>
    <property type="project" value="UniProtKB-UniRule"/>
</dbReference>
<keyword evidence="4 8" id="KW-0547">Nucleotide-binding</keyword>
<evidence type="ECO:0000256" key="8">
    <source>
        <dbReference type="HAMAP-Rule" id="MF_00909"/>
    </source>
</evidence>
<evidence type="ECO:0000313" key="19">
    <source>
        <dbReference type="EMBL" id="MRH79425.1"/>
    </source>
</evidence>
<dbReference type="FunFam" id="3.40.50.1440:FF:000023">
    <property type="entry name" value="Cell division protein FtsZ"/>
    <property type="match status" value="1"/>
</dbReference>
<dbReference type="GO" id="GO:0003924">
    <property type="term" value="F:GTPase activity"/>
    <property type="evidence" value="ECO:0007669"/>
    <property type="project" value="UniProtKB-UniRule"/>
</dbReference>
<comment type="similarity">
    <text evidence="1 8 10">Belongs to the FtsZ family.</text>
</comment>
<reference evidence="31 42" key="11">
    <citation type="journal article" date="2018" name="J Appl Environ Microbiol">
        <title>The gut symbionts Lactobacillus reuteri R2lc and 2010 encode a polyketide synthase cluster that activates the mammalian aryl-hydrocarbon receptor.</title>
        <authorList>
            <person name="Ozcam M."/>
            <person name="Roos S."/>
            <person name="Van Pijkeren J.P."/>
        </authorList>
    </citation>
    <scope>NUCLEOTIDE SEQUENCE [LARGE SCALE GENOMIC DNA]</scope>
    <source>
        <strain evidence="31 42">R2lc</strain>
    </source>
</reference>
<dbReference type="Proteomes" id="UP000244083">
    <property type="component" value="Unassembled WGS sequence"/>
</dbReference>
<dbReference type="NCBIfam" id="TIGR00065">
    <property type="entry name" value="ftsZ"/>
    <property type="match status" value="1"/>
</dbReference>
<evidence type="ECO:0000313" key="24">
    <source>
        <dbReference type="EMBL" id="OTA93121.1"/>
    </source>
</evidence>
<dbReference type="EMBL" id="JABAFN010000022">
    <property type="protein sequence ID" value="NME22361.1"/>
    <property type="molecule type" value="Genomic_DNA"/>
</dbReference>
<dbReference type="EMBL" id="JAOTNP010000007">
    <property type="protein sequence ID" value="MDV8946197.1"/>
    <property type="molecule type" value="Genomic_DNA"/>
</dbReference>
<dbReference type="Proteomes" id="UP000216681">
    <property type="component" value="Unassembled WGS sequence"/>
</dbReference>
<dbReference type="Pfam" id="PF12327">
    <property type="entry name" value="FtsZ_C"/>
    <property type="match status" value="1"/>
</dbReference>
<keyword evidence="2 8" id="KW-0963">Cytoplasm</keyword>
<reference evidence="43 44" key="14">
    <citation type="submission" date="2019-11" db="EMBL/GenBank/DDBJ databases">
        <title>Draft genome sequence of 12 host-associated Lactobacillus reuteri rodent strains.</title>
        <authorList>
            <person name="Zhang S."/>
            <person name="Ozcam M."/>
            <person name="Van Pijkeren J.P."/>
        </authorList>
    </citation>
    <scope>NUCLEOTIDE SEQUENCE [LARGE SCALE GENOMIC DNA]</scope>
    <source>
        <strain evidence="19 45">CR</strain>
        <strain evidence="18 46">Lr4020</strain>
        <strain evidence="17 44">N4I</strain>
        <strain evidence="16 43">Rat19</strain>
    </source>
</reference>
<dbReference type="InterPro" id="IPR037103">
    <property type="entry name" value="Tubulin/FtsZ-like_C"/>
</dbReference>
<dbReference type="Proteomes" id="UP000189795">
    <property type="component" value="Unassembled WGS sequence"/>
</dbReference>
<dbReference type="PROSITE" id="PS01135">
    <property type="entry name" value="FTSZ_2"/>
    <property type="match status" value="1"/>
</dbReference>
<protein>
    <recommendedName>
        <fullName evidence="8 9">Cell division protein FtsZ</fullName>
    </recommendedName>
</protein>
<dbReference type="Proteomes" id="UP000460207">
    <property type="component" value="Unassembled WGS sequence"/>
</dbReference>
<dbReference type="EMBL" id="QGHT01000003">
    <property type="protein sequence ID" value="PWT43228.1"/>
    <property type="molecule type" value="Genomic_DNA"/>
</dbReference>
<dbReference type="EMBL" id="WJNA01000014">
    <property type="protein sequence ID" value="MRH09215.1"/>
    <property type="molecule type" value="Genomic_DNA"/>
</dbReference>
<dbReference type="EMBL" id="QGHV01000001">
    <property type="protein sequence ID" value="PWT38520.1"/>
    <property type="molecule type" value="Genomic_DNA"/>
</dbReference>
<feature type="binding site" evidence="8">
    <location>
        <position position="146"/>
    </location>
    <ligand>
        <name>GTP</name>
        <dbReference type="ChEBI" id="CHEBI:37565"/>
    </ligand>
</feature>
<dbReference type="EMBL" id="MIMV01000011">
    <property type="protein sequence ID" value="OTA93121.1"/>
    <property type="molecule type" value="Genomic_DNA"/>
</dbReference>
<dbReference type="GO" id="GO:0051258">
    <property type="term" value="P:protein polymerization"/>
    <property type="evidence" value="ECO:0007669"/>
    <property type="project" value="UniProtKB-UniRule"/>
</dbReference>
<evidence type="ECO:0000256" key="10">
    <source>
        <dbReference type="RuleBase" id="RU000631"/>
    </source>
</evidence>
<name>A0A073JQY2_LIMRT</name>
<comment type="subunit">
    <text evidence="8">Homodimer. Polymerizes to form a dynamic ring structure in a strictly GTP-dependent manner. Interacts directly with several other division proteins.</text>
</comment>
<evidence type="ECO:0000313" key="45">
    <source>
        <dbReference type="Proteomes" id="UP000470878"/>
    </source>
</evidence>
<dbReference type="OrthoDB" id="9813375at2"/>
<evidence type="ECO:0000313" key="34">
    <source>
        <dbReference type="Proteomes" id="UP000189795"/>
    </source>
</evidence>
<evidence type="ECO:0000313" key="48">
    <source>
        <dbReference type="Proteomes" id="UP001286376"/>
    </source>
</evidence>
<dbReference type="InterPro" id="IPR000158">
    <property type="entry name" value="Cell_div_FtsZ"/>
</dbReference>
<evidence type="ECO:0000313" key="15">
    <source>
        <dbReference type="EMBL" id="MDV8946197.1"/>
    </source>
</evidence>
<evidence type="ECO:0000313" key="28">
    <source>
        <dbReference type="EMBL" id="PTV03751.1"/>
    </source>
</evidence>
<evidence type="ECO:0000313" key="30">
    <source>
        <dbReference type="EMBL" id="PWT43228.1"/>
    </source>
</evidence>
<feature type="compositionally biased region" description="Basic and acidic residues" evidence="11">
    <location>
        <begin position="374"/>
        <end position="383"/>
    </location>
</feature>
<evidence type="ECO:0000259" key="13">
    <source>
        <dbReference type="SMART" id="SM00865"/>
    </source>
</evidence>
<evidence type="ECO:0000313" key="35">
    <source>
        <dbReference type="Proteomes" id="UP000194219"/>
    </source>
</evidence>
<dbReference type="EMBL" id="JOSX01000007">
    <property type="protein sequence ID" value="KEK16367.1"/>
    <property type="molecule type" value="Genomic_DNA"/>
</dbReference>
<dbReference type="InterPro" id="IPR045061">
    <property type="entry name" value="FtsZ/CetZ"/>
</dbReference>
<dbReference type="SMART" id="SM00864">
    <property type="entry name" value="Tubulin"/>
    <property type="match status" value="1"/>
</dbReference>
<dbReference type="SMART" id="SM00865">
    <property type="entry name" value="Tubulin_C"/>
    <property type="match status" value="1"/>
</dbReference>
<keyword evidence="5 8" id="KW-0342">GTP-binding</keyword>
<comment type="caution">
    <text evidence="14">The sequence shown here is derived from an EMBL/GenBank/DDBJ whole genome shotgun (WGS) entry which is preliminary data.</text>
</comment>
<evidence type="ECO:0000313" key="32">
    <source>
        <dbReference type="Proteomes" id="UP000027731"/>
    </source>
</evidence>
<comment type="function">
    <text evidence="8 10">Essential cell division protein that forms a contractile ring structure (Z ring) at the future cell division site. The regulation of the ring assembly controls the timing and the location of cell division. One of the functions of the FtsZ ring is to recruit other cell division proteins to the septum to produce a new cell wall between the dividing cells. Binds GTP and shows GTPase activity.</text>
</comment>
<dbReference type="InterPro" id="IPR018316">
    <property type="entry name" value="Tubulin/FtsZ_2-layer-sand-dom"/>
</dbReference>
<dbReference type="SUPFAM" id="SSF55307">
    <property type="entry name" value="Tubulin C-terminal domain-like"/>
    <property type="match status" value="1"/>
</dbReference>
<dbReference type="Proteomes" id="UP000184174">
    <property type="component" value="Unassembled WGS sequence"/>
</dbReference>
<reference evidence="14 32" key="1">
    <citation type="submission" date="2014-06" db="EMBL/GenBank/DDBJ databases">
        <title>Genetic determinant of reutericyclin biosynthesis of Lactobacillus reuteri.</title>
        <authorList>
            <person name="Lin X."/>
            <person name="Duar R."/>
            <person name="Walter J."/>
            <person name="Gaenzle M."/>
        </authorList>
    </citation>
    <scope>NUCLEOTIDE SEQUENCE [LARGE SCALE GENOMIC DNA]</scope>
    <source>
        <strain evidence="14 32">LTH2584</strain>
    </source>
</reference>
<dbReference type="HAMAP" id="MF_00909">
    <property type="entry name" value="FtsZ"/>
    <property type="match status" value="1"/>
</dbReference>
<dbReference type="InterPro" id="IPR008280">
    <property type="entry name" value="Tub_FtsZ_C"/>
</dbReference>
<dbReference type="PANTHER" id="PTHR30314:SF3">
    <property type="entry name" value="MITOCHONDRIAL DIVISION PROTEIN FSZA"/>
    <property type="match status" value="1"/>
</dbReference>
<evidence type="ECO:0000256" key="2">
    <source>
        <dbReference type="ARBA" id="ARBA00022490"/>
    </source>
</evidence>
<dbReference type="EMBL" id="MWVS01000041">
    <property type="protein sequence ID" value="OPG88810.1"/>
    <property type="molecule type" value="Genomic_DNA"/>
</dbReference>
<evidence type="ECO:0000256" key="11">
    <source>
        <dbReference type="SAM" id="MobiDB-lite"/>
    </source>
</evidence>
<dbReference type="Gene3D" id="3.40.50.1440">
    <property type="entry name" value="Tubulin/FtsZ, GTPase domain"/>
    <property type="match status" value="1"/>
</dbReference>
<evidence type="ECO:0000256" key="7">
    <source>
        <dbReference type="ARBA" id="ARBA00023306"/>
    </source>
</evidence>
<reference evidence="15" key="17">
    <citation type="submission" date="2022-08" db="EMBL/GenBank/DDBJ databases">
        <authorList>
            <person name="Huang K."/>
        </authorList>
    </citation>
    <scope>NUCLEOTIDE SEQUENCE</scope>
    <source>
        <strain evidence="15">RGW1</strain>
    </source>
</reference>
<dbReference type="GO" id="GO:0043093">
    <property type="term" value="P:FtsZ-dependent cytokinesis"/>
    <property type="evidence" value="ECO:0007669"/>
    <property type="project" value="UniProtKB-UniRule"/>
</dbReference>
<gene>
    <name evidence="8 15" type="primary">ftsZ</name>
    <name evidence="22" type="ORF">B5D07_03490</name>
    <name evidence="23" type="ORF">BHL82_02415</name>
    <name evidence="24" type="ORF">BHL83_02625</name>
    <name evidence="21" type="ORF">BJI45_04545</name>
    <name evidence="31" type="ORF">C5O77_01290</name>
    <name evidence="25" type="ORF">CBF96_01540</name>
    <name evidence="26" type="ORF">CBG15_09395</name>
    <name evidence="27" type="ORF">CBG21_02965</name>
    <name evidence="28" type="ORF">DB325_06265</name>
    <name evidence="30" type="ORF">DKZ22_01205</name>
    <name evidence="29" type="ORF">DKZ35_00090</name>
    <name evidence="17" type="ORF">GIX76_06710</name>
    <name evidence="19" type="ORF">GIX77_01310</name>
    <name evidence="18" type="ORF">GIX81_07120</name>
    <name evidence="16" type="ORF">GIX83_03805</name>
    <name evidence="20" type="ORF">HF865_06595</name>
    <name evidence="14" type="ORF">LR3_05555</name>
    <name evidence="15" type="ORF">NX099_02075</name>
</gene>
<feature type="binding site" evidence="8">
    <location>
        <begin position="24"/>
        <end position="28"/>
    </location>
    <ligand>
        <name>GTP</name>
        <dbReference type="ChEBI" id="CHEBI:37565"/>
    </ligand>
</feature>
<dbReference type="InterPro" id="IPR036525">
    <property type="entry name" value="Tubulin/FtsZ_GTPase_sf"/>
</dbReference>
<dbReference type="RefSeq" id="WP_003666768.1">
    <property type="nucleotide sequence ID" value="NZ_CABFNG010000060.1"/>
</dbReference>
<evidence type="ECO:0000313" key="40">
    <source>
        <dbReference type="Proteomes" id="UP000244083"/>
    </source>
</evidence>
<evidence type="ECO:0000256" key="5">
    <source>
        <dbReference type="ARBA" id="ARBA00023134"/>
    </source>
</evidence>
<evidence type="ECO:0000256" key="9">
    <source>
        <dbReference type="NCBIfam" id="TIGR00065"/>
    </source>
</evidence>
<proteinExistence type="inferred from homology"/>
<dbReference type="Proteomes" id="UP000194219">
    <property type="component" value="Unassembled WGS sequence"/>
</dbReference>
<reference evidence="29 41" key="9">
    <citation type="journal article" date="2018" name="Front. Microbiol.">
        <title>Comparative Genomics of the Herbivore Gut Symbiont Lactobacillus reuteri Reveals Genetic Diversity and Lifestyle Adaptation.</title>
        <authorList>
            <person name="Zhao J."/>
        </authorList>
    </citation>
    <scope>NUCLEOTIDE SEQUENCE</scope>
    <source>
        <strain evidence="30 41">LR10</strain>
        <strain evidence="29">LR9</strain>
    </source>
</reference>
<dbReference type="Proteomes" id="UP000276940">
    <property type="component" value="Unassembled WGS sequence"/>
</dbReference>
<dbReference type="EMBL" id="WJMX01000001">
    <property type="protein sequence ID" value="MRH79425.1"/>
    <property type="molecule type" value="Genomic_DNA"/>
</dbReference>
<reference evidence="29" key="13">
    <citation type="submission" date="2018-05" db="EMBL/GenBank/DDBJ databases">
        <authorList>
            <person name="Peng X.Y."/>
            <person name="Xu Y.F."/>
            <person name="Luo D."/>
            <person name="Yu J."/>
            <person name="Gu J.Y."/>
        </authorList>
    </citation>
    <scope>NUCLEOTIDE SEQUENCE</scope>
    <source>
        <strain evidence="30">LR10</strain>
        <strain evidence="29">LR9</strain>
    </source>
</reference>
<keyword evidence="7 8" id="KW-0131">Cell cycle</keyword>
<dbReference type="GO" id="GO:0005737">
    <property type="term" value="C:cytoplasm"/>
    <property type="evidence" value="ECO:0007669"/>
    <property type="project" value="UniProtKB-SubCell"/>
</dbReference>
<dbReference type="EMBL" id="PTLS01000018">
    <property type="protein sequence ID" value="RMX26287.1"/>
    <property type="molecule type" value="Genomic_DNA"/>
</dbReference>
<evidence type="ECO:0000256" key="1">
    <source>
        <dbReference type="ARBA" id="ARBA00009690"/>
    </source>
</evidence>
<dbReference type="Proteomes" id="UP000430985">
    <property type="component" value="Unassembled WGS sequence"/>
</dbReference>
<dbReference type="Proteomes" id="UP000216122">
    <property type="component" value="Unassembled WGS sequence"/>
</dbReference>
<reference evidence="23 36" key="2">
    <citation type="submission" date="2016-09" db="EMBL/GenBank/DDBJ databases">
        <title>Lactobacillus reuteri KLR3005, genome sequencing and assembly.</title>
        <authorList>
            <person name="Lee J.-Y."/>
            <person name="Kim E.B."/>
            <person name="Choi Y.-J."/>
        </authorList>
    </citation>
    <scope>NUCLEOTIDE SEQUENCE [LARGE SCALE GENOMIC DNA]</scope>
    <source>
        <strain evidence="23 36">KLR3005</strain>
    </source>
</reference>
<dbReference type="OMA" id="GNPSIGQ"/>
<evidence type="ECO:0000313" key="39">
    <source>
        <dbReference type="Proteomes" id="UP000216681"/>
    </source>
</evidence>
<evidence type="ECO:0000256" key="6">
    <source>
        <dbReference type="ARBA" id="ARBA00023210"/>
    </source>
</evidence>
<feature type="binding site" evidence="8">
    <location>
        <position position="142"/>
    </location>
    <ligand>
        <name>GTP</name>
        <dbReference type="ChEBI" id="CHEBI:37565"/>
    </ligand>
</feature>
<dbReference type="AlphaFoldDB" id="A0A073JQY2"/>
<evidence type="ECO:0000313" key="43">
    <source>
        <dbReference type="Proteomes" id="UP000430985"/>
    </source>
</evidence>
<evidence type="ECO:0000313" key="37">
    <source>
        <dbReference type="Proteomes" id="UP000215747"/>
    </source>
</evidence>
<evidence type="ECO:0000313" key="26">
    <source>
        <dbReference type="EMBL" id="OYS92559.1"/>
    </source>
</evidence>
<evidence type="ECO:0000313" key="16">
    <source>
        <dbReference type="EMBL" id="MRG68970.1"/>
    </source>
</evidence>
<evidence type="ECO:0000313" key="25">
    <source>
        <dbReference type="EMBL" id="OYS70769.1"/>
    </source>
</evidence>
<reference evidence="20 47" key="15">
    <citation type="submission" date="2020-04" db="EMBL/GenBank/DDBJ databases">
        <authorList>
            <person name="Hitch T.C.A."/>
            <person name="Wylensek D."/>
            <person name="Clavel T."/>
        </authorList>
    </citation>
    <scope>NUCLEOTIDE SEQUENCE [LARGE SCALE GENOMIC DNA]</scope>
    <source>
        <strain evidence="20 47">WCA-386-APC-4I</strain>
    </source>
</reference>
<reference evidence="22 34" key="5">
    <citation type="submission" date="2017-03" db="EMBL/GenBank/DDBJ databases">
        <title>Antibiotic resistance of probiotic microorganisms.</title>
        <authorList>
            <person name="Sanudo A.I."/>
            <person name="Olivares M."/>
            <person name="Banuelos O."/>
        </authorList>
    </citation>
    <scope>NUCLEOTIDE SEQUENCE [LARGE SCALE GENOMIC DNA]</scope>
    <source>
        <strain evidence="22 34">CECT8605</strain>
    </source>
</reference>
<evidence type="ECO:0000313" key="42">
    <source>
        <dbReference type="Proteomes" id="UP000276940"/>
    </source>
</evidence>
<dbReference type="Proteomes" id="UP000027731">
    <property type="component" value="Unassembled WGS sequence"/>
</dbReference>
<evidence type="ECO:0000256" key="4">
    <source>
        <dbReference type="ARBA" id="ARBA00022741"/>
    </source>
</evidence>
<dbReference type="PRINTS" id="PR00423">
    <property type="entry name" value="CELLDVISFTSZ"/>
</dbReference>
<feature type="binding site" evidence="8">
    <location>
        <begin position="111"/>
        <end position="113"/>
    </location>
    <ligand>
        <name>GTP</name>
        <dbReference type="ChEBI" id="CHEBI:37565"/>
    </ligand>
</feature>
<dbReference type="Pfam" id="PF00091">
    <property type="entry name" value="Tubulin"/>
    <property type="match status" value="1"/>
</dbReference>
<feature type="domain" description="Tubulin/FtsZ 2-layer sandwich" evidence="13">
    <location>
        <begin position="210"/>
        <end position="327"/>
    </location>
</feature>
<evidence type="ECO:0000313" key="33">
    <source>
        <dbReference type="Proteomes" id="UP000184174"/>
    </source>
</evidence>
<dbReference type="EMBL" id="WJNE01000009">
    <property type="protein sequence ID" value="MRG68970.1"/>
    <property type="molecule type" value="Genomic_DNA"/>
</dbReference>
<reference evidence="24 35" key="3">
    <citation type="submission" date="2016-09" db="EMBL/GenBank/DDBJ databases">
        <title>Lactobacillus reuteri KLR3006, genome sequencing and assembly.</title>
        <authorList>
            <person name="Lee J.-Y."/>
            <person name="Kim E.B."/>
            <person name="Choi Y.-J."/>
        </authorList>
    </citation>
    <scope>NUCLEOTIDE SEQUENCE [LARGE SCALE GENOMIC DNA]</scope>
    <source>
        <strain evidence="24 35">KLR3006</strain>
    </source>
</reference>
<dbReference type="Proteomes" id="UP000245735">
    <property type="component" value="Unassembled WGS sequence"/>
</dbReference>
<dbReference type="PANTHER" id="PTHR30314">
    <property type="entry name" value="CELL DIVISION PROTEIN FTSZ-RELATED"/>
    <property type="match status" value="1"/>
</dbReference>
<feature type="compositionally biased region" description="Polar residues" evidence="11">
    <location>
        <begin position="364"/>
        <end position="373"/>
    </location>
</feature>
<sequence>MDNETFANDNQFAEAQIKVIGVGGAGGNAVNRMITEKVQGVDFIVANTDLQALNNSQATTKIRLGPKLTKGLGAGSNPEVGEKAAQESEEQIKKALEGADMVFITAGMGGGTGTGAAPVVAKLAKDSGALTVGVVTRPFSFEGPRRARYAAEGLEKLKSNVDTLIIVANNRLLEMIDKKTPMMEAFKEADNVLRQGVQGISDLIVTPGYINLDFADIKTLMSNQGSALMGVGASTGENRATEATKKAISSPLLEVSIDGAQHVLMDITGGKDLSMFEAQEASDVIKQAAGTNVDISFGMSLNESMGDEVRVTVIATGIDKKKKIQQQKPAEKEAPRVTRSIPQEEQPVEQPKQRDPFDGWNDPTADTSNQSRNSDNEFSHVTKPEFNVFNDDAANTDDNDDTNLSTPPFFKNRRK</sequence>
<dbReference type="EMBL" id="MKQH01000014">
    <property type="protein sequence ID" value="OJI09907.1"/>
    <property type="molecule type" value="Genomic_DNA"/>
</dbReference>